<name>A0AAE0LYN6_9PEZI</name>
<evidence type="ECO:0000256" key="1">
    <source>
        <dbReference type="ARBA" id="ARBA00006499"/>
    </source>
</evidence>
<reference evidence="4" key="2">
    <citation type="submission" date="2023-06" db="EMBL/GenBank/DDBJ databases">
        <authorList>
            <consortium name="Lawrence Berkeley National Laboratory"/>
            <person name="Haridas S."/>
            <person name="Hensen N."/>
            <person name="Bonometti L."/>
            <person name="Westerberg I."/>
            <person name="Brannstrom I.O."/>
            <person name="Guillou S."/>
            <person name="Cros-Aarteil S."/>
            <person name="Calhoun S."/>
            <person name="Kuo A."/>
            <person name="Mondo S."/>
            <person name="Pangilinan J."/>
            <person name="Riley R."/>
            <person name="Labutti K."/>
            <person name="Andreopoulos B."/>
            <person name="Lipzen A."/>
            <person name="Chen C."/>
            <person name="Yanf M."/>
            <person name="Daum C."/>
            <person name="Ng V."/>
            <person name="Clum A."/>
            <person name="Steindorff A."/>
            <person name="Ohm R."/>
            <person name="Martin F."/>
            <person name="Silar P."/>
            <person name="Natvig D."/>
            <person name="Lalanne C."/>
            <person name="Gautier V."/>
            <person name="Ament-Velasquez S.L."/>
            <person name="Kruys A."/>
            <person name="Hutchinson M.I."/>
            <person name="Powell A.J."/>
            <person name="Barry K."/>
            <person name="Miller A.N."/>
            <person name="Grigoriev I.V."/>
            <person name="Debuchy R."/>
            <person name="Gladieux P."/>
            <person name="Thoren M.H."/>
            <person name="Johannesson H."/>
        </authorList>
    </citation>
    <scope>NUCLEOTIDE SEQUENCE</scope>
    <source>
        <strain evidence="4">CBS 118394</strain>
    </source>
</reference>
<dbReference type="EMBL" id="JAUEDM010000008">
    <property type="protein sequence ID" value="KAK3312751.1"/>
    <property type="molecule type" value="Genomic_DNA"/>
</dbReference>
<feature type="region of interest" description="Disordered" evidence="2">
    <location>
        <begin position="1"/>
        <end position="28"/>
    </location>
</feature>
<evidence type="ECO:0000313" key="4">
    <source>
        <dbReference type="EMBL" id="KAK3312751.1"/>
    </source>
</evidence>
<evidence type="ECO:0000256" key="2">
    <source>
        <dbReference type="SAM" id="MobiDB-lite"/>
    </source>
</evidence>
<dbReference type="GO" id="GO:0052689">
    <property type="term" value="F:carboxylic ester hydrolase activity"/>
    <property type="evidence" value="ECO:0007669"/>
    <property type="project" value="TreeGrafter"/>
</dbReference>
<sequence>MATTSPHNPDDRGYESTRPDASTIPQRPYIVGSRHGHAQTHTIIILHGRDAESAESFAGELFESEASTASPQSDPSSSNSGRTLLDLFPTVRWVFPSSAALEAERFGGAVLNQWFDMWSTDNPDERTEIQIPGLRQSIADILDLIQEEETLLDGRRDRIFLGGISQGFATAVSAYLADGRSMGGLIGLCSWMPSSSSLPNNGKERETVDAVVRALRKLYFGETTEGRQTTPVEPTPVFLGHAADDTVVSIDNGYRLCKILDRLLGPGTVDWYEYEDGGHWVNEPQGVDDMVAFLRANMGEIL</sequence>
<comment type="similarity">
    <text evidence="1">Belongs to the AB hydrolase superfamily. AB hydrolase 2 family.</text>
</comment>
<feature type="region of interest" description="Disordered" evidence="2">
    <location>
        <begin position="62"/>
        <end position="81"/>
    </location>
</feature>
<evidence type="ECO:0000259" key="3">
    <source>
        <dbReference type="Pfam" id="PF02230"/>
    </source>
</evidence>
<feature type="compositionally biased region" description="Basic and acidic residues" evidence="2">
    <location>
        <begin position="8"/>
        <end position="18"/>
    </location>
</feature>
<dbReference type="GO" id="GO:0005737">
    <property type="term" value="C:cytoplasm"/>
    <property type="evidence" value="ECO:0007669"/>
    <property type="project" value="TreeGrafter"/>
</dbReference>
<evidence type="ECO:0000313" key="5">
    <source>
        <dbReference type="Proteomes" id="UP001283341"/>
    </source>
</evidence>
<feature type="compositionally biased region" description="Low complexity" evidence="2">
    <location>
        <begin position="66"/>
        <end position="80"/>
    </location>
</feature>
<reference evidence="4" key="1">
    <citation type="journal article" date="2023" name="Mol. Phylogenet. Evol.">
        <title>Genome-scale phylogeny and comparative genomics of the fungal order Sordariales.</title>
        <authorList>
            <person name="Hensen N."/>
            <person name="Bonometti L."/>
            <person name="Westerberg I."/>
            <person name="Brannstrom I.O."/>
            <person name="Guillou S."/>
            <person name="Cros-Aarteil S."/>
            <person name="Calhoun S."/>
            <person name="Haridas S."/>
            <person name="Kuo A."/>
            <person name="Mondo S."/>
            <person name="Pangilinan J."/>
            <person name="Riley R."/>
            <person name="LaButti K."/>
            <person name="Andreopoulos B."/>
            <person name="Lipzen A."/>
            <person name="Chen C."/>
            <person name="Yan M."/>
            <person name="Daum C."/>
            <person name="Ng V."/>
            <person name="Clum A."/>
            <person name="Steindorff A."/>
            <person name="Ohm R.A."/>
            <person name="Martin F."/>
            <person name="Silar P."/>
            <person name="Natvig D.O."/>
            <person name="Lalanne C."/>
            <person name="Gautier V."/>
            <person name="Ament-Velasquez S.L."/>
            <person name="Kruys A."/>
            <person name="Hutchinson M.I."/>
            <person name="Powell A.J."/>
            <person name="Barry K."/>
            <person name="Miller A.N."/>
            <person name="Grigoriev I.V."/>
            <person name="Debuchy R."/>
            <person name="Gladieux P."/>
            <person name="Hiltunen Thoren M."/>
            <person name="Johannesson H."/>
        </authorList>
    </citation>
    <scope>NUCLEOTIDE SEQUENCE</scope>
    <source>
        <strain evidence="4">CBS 118394</strain>
    </source>
</reference>
<dbReference type="PANTHER" id="PTHR10655:SF63">
    <property type="entry name" value="PHOSPHOLIPASE_CARBOXYLESTERASE_THIOESTERASE DOMAIN-CONTAINING PROTEIN"/>
    <property type="match status" value="1"/>
</dbReference>
<dbReference type="AlphaFoldDB" id="A0AAE0LYN6"/>
<gene>
    <name evidence="4" type="ORF">B0H66DRAFT_578084</name>
</gene>
<proteinExistence type="inferred from homology"/>
<feature type="domain" description="Phospholipase/carboxylesterase/thioesterase" evidence="3">
    <location>
        <begin position="88"/>
        <end position="201"/>
    </location>
</feature>
<keyword evidence="5" id="KW-1185">Reference proteome</keyword>
<accession>A0AAE0LYN6</accession>
<dbReference type="InterPro" id="IPR029058">
    <property type="entry name" value="AB_hydrolase_fold"/>
</dbReference>
<dbReference type="Proteomes" id="UP001283341">
    <property type="component" value="Unassembled WGS sequence"/>
</dbReference>
<dbReference type="Gene3D" id="3.40.50.1820">
    <property type="entry name" value="alpha/beta hydrolase"/>
    <property type="match status" value="1"/>
</dbReference>
<dbReference type="SUPFAM" id="SSF53474">
    <property type="entry name" value="alpha/beta-Hydrolases"/>
    <property type="match status" value="1"/>
</dbReference>
<protein>
    <submittedName>
        <fullName evidence="4">Phospholipase/carboxylesterase</fullName>
    </submittedName>
</protein>
<organism evidence="4 5">
    <name type="scientific">Apodospora peruviana</name>
    <dbReference type="NCBI Taxonomy" id="516989"/>
    <lineage>
        <taxon>Eukaryota</taxon>
        <taxon>Fungi</taxon>
        <taxon>Dikarya</taxon>
        <taxon>Ascomycota</taxon>
        <taxon>Pezizomycotina</taxon>
        <taxon>Sordariomycetes</taxon>
        <taxon>Sordariomycetidae</taxon>
        <taxon>Sordariales</taxon>
        <taxon>Lasiosphaeriaceae</taxon>
        <taxon>Apodospora</taxon>
    </lineage>
</organism>
<dbReference type="GO" id="GO:0008474">
    <property type="term" value="F:palmitoyl-(protein) hydrolase activity"/>
    <property type="evidence" value="ECO:0007669"/>
    <property type="project" value="TreeGrafter"/>
</dbReference>
<dbReference type="InterPro" id="IPR050565">
    <property type="entry name" value="LYPA1-2/EST-like"/>
</dbReference>
<dbReference type="InterPro" id="IPR003140">
    <property type="entry name" value="PLipase/COase/thioEstase"/>
</dbReference>
<dbReference type="Pfam" id="PF02230">
    <property type="entry name" value="Abhydrolase_2"/>
    <property type="match status" value="1"/>
</dbReference>
<comment type="caution">
    <text evidence="4">The sequence shown here is derived from an EMBL/GenBank/DDBJ whole genome shotgun (WGS) entry which is preliminary data.</text>
</comment>
<dbReference type="PANTHER" id="PTHR10655">
    <property type="entry name" value="LYSOPHOSPHOLIPASE-RELATED"/>
    <property type="match status" value="1"/>
</dbReference>